<reference evidence="3" key="2">
    <citation type="submission" date="2014-03" db="EMBL/GenBank/DDBJ databases">
        <authorList>
            <person name="Genoscope - CEA"/>
        </authorList>
    </citation>
    <scope>NUCLEOTIDE SEQUENCE</scope>
</reference>
<sequence>MQNAQVVPADYEDDDQATEMNNSFTGSLVRSLFPSPLLCTGNPSDQDESCGGVLRPYPARENAPSYGLNNVAASTSDSGQQTHAQPQASPEDPLGPLPGNWEMAYTENGEVYFIEYV</sequence>
<evidence type="ECO:0000259" key="2">
    <source>
        <dbReference type="PROSITE" id="PS50020"/>
    </source>
</evidence>
<evidence type="ECO:0000313" key="4">
    <source>
        <dbReference type="Proteomes" id="UP000193380"/>
    </source>
</evidence>
<dbReference type="EMBL" id="FR913827">
    <property type="protein sequence ID" value="CDQ92774.1"/>
    <property type="molecule type" value="Genomic_DNA"/>
</dbReference>
<feature type="region of interest" description="Disordered" evidence="1">
    <location>
        <begin position="39"/>
        <end position="99"/>
    </location>
</feature>
<evidence type="ECO:0000313" key="3">
    <source>
        <dbReference type="EMBL" id="CDQ92774.1"/>
    </source>
</evidence>
<dbReference type="PaxDb" id="8022-A0A060YTL9"/>
<dbReference type="Gene3D" id="2.20.70.10">
    <property type="match status" value="1"/>
</dbReference>
<feature type="compositionally biased region" description="Polar residues" evidence="1">
    <location>
        <begin position="67"/>
        <end position="88"/>
    </location>
</feature>
<dbReference type="PROSITE" id="PS50020">
    <property type="entry name" value="WW_DOMAIN_2"/>
    <property type="match status" value="1"/>
</dbReference>
<dbReference type="InterPro" id="IPR001202">
    <property type="entry name" value="WW_dom"/>
</dbReference>
<dbReference type="STRING" id="8022.A0A060YTL9"/>
<dbReference type="Proteomes" id="UP000193380">
    <property type="component" value="Unassembled WGS sequence"/>
</dbReference>
<gene>
    <name evidence="3" type="ORF">GSONMT00003448001</name>
</gene>
<protein>
    <recommendedName>
        <fullName evidence="2">WW domain-containing protein</fullName>
    </recommendedName>
</protein>
<dbReference type="SUPFAM" id="SSF51045">
    <property type="entry name" value="WW domain"/>
    <property type="match status" value="1"/>
</dbReference>
<name>A0A060YTL9_ONCMY</name>
<feature type="domain" description="WW" evidence="2">
    <location>
        <begin position="95"/>
        <end position="117"/>
    </location>
</feature>
<dbReference type="Pfam" id="PF16663">
    <property type="entry name" value="MAGI_u1"/>
    <property type="match status" value="1"/>
</dbReference>
<accession>A0A060YTL9</accession>
<dbReference type="InterPro" id="IPR036020">
    <property type="entry name" value="WW_dom_sf"/>
</dbReference>
<evidence type="ECO:0000256" key="1">
    <source>
        <dbReference type="SAM" id="MobiDB-lite"/>
    </source>
</evidence>
<dbReference type="AlphaFoldDB" id="A0A060YTL9"/>
<organism evidence="3 4">
    <name type="scientific">Oncorhynchus mykiss</name>
    <name type="common">Rainbow trout</name>
    <name type="synonym">Salmo gairdneri</name>
    <dbReference type="NCBI Taxonomy" id="8022"/>
    <lineage>
        <taxon>Eukaryota</taxon>
        <taxon>Metazoa</taxon>
        <taxon>Chordata</taxon>
        <taxon>Craniata</taxon>
        <taxon>Vertebrata</taxon>
        <taxon>Euteleostomi</taxon>
        <taxon>Actinopterygii</taxon>
        <taxon>Neopterygii</taxon>
        <taxon>Teleostei</taxon>
        <taxon>Protacanthopterygii</taxon>
        <taxon>Salmoniformes</taxon>
        <taxon>Salmonidae</taxon>
        <taxon>Salmoninae</taxon>
        <taxon>Oncorhynchus</taxon>
    </lineage>
</organism>
<proteinExistence type="predicted"/>
<feature type="region of interest" description="Disordered" evidence="1">
    <location>
        <begin position="1"/>
        <end position="20"/>
    </location>
</feature>
<reference evidence="3" key="1">
    <citation type="journal article" date="2014" name="Nat. Commun.">
        <title>The rainbow trout genome provides novel insights into evolution after whole-genome duplication in vertebrates.</title>
        <authorList>
            <person name="Berthelot C."/>
            <person name="Brunet F."/>
            <person name="Chalopin D."/>
            <person name="Juanchich A."/>
            <person name="Bernard M."/>
            <person name="Noel B."/>
            <person name="Bento P."/>
            <person name="Da Silva C."/>
            <person name="Labadie K."/>
            <person name="Alberti A."/>
            <person name="Aury J.M."/>
            <person name="Louis A."/>
            <person name="Dehais P."/>
            <person name="Bardou P."/>
            <person name="Montfort J."/>
            <person name="Klopp C."/>
            <person name="Cabau C."/>
            <person name="Gaspin C."/>
            <person name="Thorgaard G.H."/>
            <person name="Boussaha M."/>
            <person name="Quillet E."/>
            <person name="Guyomard R."/>
            <person name="Galiana D."/>
            <person name="Bobe J."/>
            <person name="Volff J.N."/>
            <person name="Genet C."/>
            <person name="Wincker P."/>
            <person name="Jaillon O."/>
            <person name="Roest Crollius H."/>
            <person name="Guiguen Y."/>
        </authorList>
    </citation>
    <scope>NUCLEOTIDE SEQUENCE [LARGE SCALE GENOMIC DNA]</scope>
</reference>